<keyword evidence="10" id="KW-1185">Reference proteome</keyword>
<evidence type="ECO:0000259" key="8">
    <source>
        <dbReference type="PROSITE" id="PS51194"/>
    </source>
</evidence>
<reference evidence="9 10" key="1">
    <citation type="journal article" date="2023" name="BMC Biol.">
        <title>The compact genome of the sponge Oopsacas minuta (Hexactinellida) is lacking key metazoan core genes.</title>
        <authorList>
            <person name="Santini S."/>
            <person name="Schenkelaars Q."/>
            <person name="Jourda C."/>
            <person name="Duchesne M."/>
            <person name="Belahbib H."/>
            <person name="Rocher C."/>
            <person name="Selva M."/>
            <person name="Riesgo A."/>
            <person name="Vervoort M."/>
            <person name="Leys S.P."/>
            <person name="Kodjabachian L."/>
            <person name="Le Bivic A."/>
            <person name="Borchiellini C."/>
            <person name="Claverie J.M."/>
            <person name="Renard E."/>
        </authorList>
    </citation>
    <scope>NUCLEOTIDE SEQUENCE [LARGE SCALE GENOMIC DNA]</scope>
    <source>
        <strain evidence="9">SPO-2</strain>
    </source>
</reference>
<accession>A0AAV7JDA3</accession>
<feature type="domain" description="Helicase ATP-binding" evidence="7">
    <location>
        <begin position="1"/>
        <end position="144"/>
    </location>
</feature>
<evidence type="ECO:0000259" key="6">
    <source>
        <dbReference type="PROSITE" id="PS50304"/>
    </source>
</evidence>
<protein>
    <recommendedName>
        <fullName evidence="1">RNA helicase</fullName>
        <ecNumber evidence="1">3.6.4.13</ecNumber>
    </recommendedName>
</protein>
<dbReference type="CDD" id="cd18791">
    <property type="entry name" value="SF2_C_RHA"/>
    <property type="match status" value="1"/>
</dbReference>
<dbReference type="SUPFAM" id="SSF52540">
    <property type="entry name" value="P-loop containing nucleoside triphosphate hydrolases"/>
    <property type="match status" value="1"/>
</dbReference>
<evidence type="ECO:0000256" key="4">
    <source>
        <dbReference type="ARBA" id="ARBA00022806"/>
    </source>
</evidence>
<dbReference type="Pfam" id="PF21010">
    <property type="entry name" value="HA2_C"/>
    <property type="match status" value="1"/>
</dbReference>
<dbReference type="Pfam" id="PF00271">
    <property type="entry name" value="Helicase_C"/>
    <property type="match status" value="1"/>
</dbReference>
<keyword evidence="4" id="KW-0347">Helicase</keyword>
<dbReference type="PROSITE" id="PS51192">
    <property type="entry name" value="HELICASE_ATP_BIND_1"/>
    <property type="match status" value="1"/>
</dbReference>
<dbReference type="SUPFAM" id="SSF63748">
    <property type="entry name" value="Tudor/PWWP/MBT"/>
    <property type="match status" value="1"/>
</dbReference>
<dbReference type="SMART" id="SM00847">
    <property type="entry name" value="HA2"/>
    <property type="match status" value="1"/>
</dbReference>
<feature type="non-terminal residue" evidence="9">
    <location>
        <position position="1"/>
    </location>
</feature>
<dbReference type="Gene3D" id="1.20.120.1080">
    <property type="match status" value="1"/>
</dbReference>
<dbReference type="InterPro" id="IPR001650">
    <property type="entry name" value="Helicase_C-like"/>
</dbReference>
<dbReference type="InterPro" id="IPR007502">
    <property type="entry name" value="Helicase-assoc_dom"/>
</dbReference>
<dbReference type="PROSITE" id="PS50304">
    <property type="entry name" value="TUDOR"/>
    <property type="match status" value="1"/>
</dbReference>
<dbReference type="GO" id="GO:0003723">
    <property type="term" value="F:RNA binding"/>
    <property type="evidence" value="ECO:0007669"/>
    <property type="project" value="TreeGrafter"/>
</dbReference>
<dbReference type="Gene3D" id="2.40.50.90">
    <property type="match status" value="1"/>
</dbReference>
<dbReference type="Gene3D" id="2.30.30.140">
    <property type="match status" value="1"/>
</dbReference>
<dbReference type="CDD" id="cd17917">
    <property type="entry name" value="DEXHc_RHA-like"/>
    <property type="match status" value="1"/>
</dbReference>
<dbReference type="GO" id="GO:0016787">
    <property type="term" value="F:hydrolase activity"/>
    <property type="evidence" value="ECO:0007669"/>
    <property type="project" value="UniProtKB-KW"/>
</dbReference>
<dbReference type="InterPro" id="IPR014001">
    <property type="entry name" value="Helicase_ATP-bd"/>
</dbReference>
<comment type="caution">
    <text evidence="9">The sequence shown here is derived from an EMBL/GenBank/DDBJ whole genome shotgun (WGS) entry which is preliminary data.</text>
</comment>
<dbReference type="InterPro" id="IPR002999">
    <property type="entry name" value="Tudor"/>
</dbReference>
<dbReference type="SMART" id="SM00333">
    <property type="entry name" value="TUDOR"/>
    <property type="match status" value="1"/>
</dbReference>
<dbReference type="Pfam" id="PF12874">
    <property type="entry name" value="zf-met"/>
    <property type="match status" value="1"/>
</dbReference>
<dbReference type="PROSITE" id="PS51194">
    <property type="entry name" value="HELICASE_CTER"/>
    <property type="match status" value="1"/>
</dbReference>
<sequence>VPQYILEYHASRGLHCNIICTQPRKIAAISISKRVCHERGWQVGTMVGYQVSLDKVASEDTRLLFVTTGILLQKLINQKDMNEFTHVILDEVHERDLHTDFVMLISKYLLQTNSARTKLVLMSATFDASLFSNYFNVYQEGLLTPAPIVSVGGKNFPVMEFYLEDLRNIITCTPQSVDDPKLAPDCVELAARLLKRFDYLEANQDKRSGTIIKGTVLVFLPGLPEIITVDKVISDSCTNVIVLPLHSTIGVEEQQKVFVKPPEGYRKVILSTNIAESSITVPDIRYVIDFCLVKELMNDPSTNYQCLRIAWASKASMMQRRGRAGRVAEGRVYRLISREFYRECREYTQPEIKRCPLEGVVLQTKVLDIGAPVEVLSMSLEQPEALDIERTVLLLKEIGALSSSNMDPFDGELTFLGRVCERLPIDIRMGKLLLLGYVFGILEECLVIAASLSVRSFFSRPYSVELKAYRSKVRWAQNSFSDPIAMLYAYREWYREKCSGKWDNDRNQRIELEWCRKNFIQCRRINDAHELVKELFSRLSRFNIQSNRSILSTRTSTTSSHDVLMIKLVMAGAFYPHYFRWSEVDEQEAERSLSGHDPHTTVMISGLPLSRYNDLQYTGDIVKCFEECGRIKQIHYDSSRAYIEFQRLRLYSDEWDSALSVSGNSLIVPSVYTALKMRQLKNGTITILLNKPADKHNTDDTQSKQLIRTPSPQLSLTPPPYELKRSGEINLLVTEVVTAGHFWGQEVSEESRLISLKISEQISRLTVFTPLINPSVDKYCMAVFPPDGLYYRGKLMEIDRSNRTVTIHYMDFGNMEILTFDQIYEIPLEILSHPTLGIECFLAKIKPSFKESSDGYYSHNANMFFSNLASQKVLRAKIYSQVEGTLRVFLYTNDSEELINKLLLDKGYALPAEESYQSMSAHEKAQEPEYTFSDHFLDDKHQESSPPRFTQHNTDAKLYLKGPSSPYEVSFYSLTKIGLLKSARIERESVNSVCLHYEPQDKHERLMVSAFVALNSTATSVIARETTLMPNINGLIYIITLLFAPFVELRTDELKRSFIGALCGLGYDSLMQPYFPEHDISLTFDTQITPEDIAQINSIRTFVNTALKCNQDFKIPWNDSFVRQNQAIAKQQLLDLVIKDTRPSIEVTHFPKAYTWGRIELTDLINNNDDTNIGDGLSLRPIYSLLNSVRLTVYDPSTYCVPTRVLIMRRKMIELQNLATCSQIPIENLFCELCNARCQTPAELTAHISSRQHILSNLELMDNSIYQ</sequence>
<keyword evidence="4" id="KW-0547">Nucleotide-binding</keyword>
<keyword evidence="2" id="KW-0963">Cytoplasm</keyword>
<dbReference type="FunFam" id="1.20.120.1080:FF:000081">
    <property type="entry name" value="Tudor domain containing 9"/>
    <property type="match status" value="1"/>
</dbReference>
<dbReference type="Gene3D" id="3.40.50.300">
    <property type="entry name" value="P-loop containing nucleotide triphosphate hydrolases"/>
    <property type="match status" value="2"/>
</dbReference>
<evidence type="ECO:0000313" key="10">
    <source>
        <dbReference type="Proteomes" id="UP001165289"/>
    </source>
</evidence>
<dbReference type="AlphaFoldDB" id="A0AAV7JDA3"/>
<dbReference type="Proteomes" id="UP001165289">
    <property type="component" value="Unassembled WGS sequence"/>
</dbReference>
<dbReference type="PANTHER" id="PTHR18934">
    <property type="entry name" value="ATP-DEPENDENT RNA HELICASE"/>
    <property type="match status" value="1"/>
</dbReference>
<comment type="catalytic activity">
    <reaction evidence="5">
        <text>ATP + H2O = ADP + phosphate + H(+)</text>
        <dbReference type="Rhea" id="RHEA:13065"/>
        <dbReference type="ChEBI" id="CHEBI:15377"/>
        <dbReference type="ChEBI" id="CHEBI:15378"/>
        <dbReference type="ChEBI" id="CHEBI:30616"/>
        <dbReference type="ChEBI" id="CHEBI:43474"/>
        <dbReference type="ChEBI" id="CHEBI:456216"/>
        <dbReference type="EC" id="3.6.4.13"/>
    </reaction>
</comment>
<dbReference type="InterPro" id="IPR027417">
    <property type="entry name" value="P-loop_NTPase"/>
</dbReference>
<evidence type="ECO:0000256" key="5">
    <source>
        <dbReference type="ARBA" id="ARBA00047984"/>
    </source>
</evidence>
<dbReference type="PANTHER" id="PTHR18934:SF113">
    <property type="entry name" value="ATP-DEPENDENT RNA HELICASE TDRD9"/>
    <property type="match status" value="1"/>
</dbReference>
<evidence type="ECO:0000259" key="7">
    <source>
        <dbReference type="PROSITE" id="PS51192"/>
    </source>
</evidence>
<feature type="domain" description="Tudor" evidence="6">
    <location>
        <begin position="773"/>
        <end position="833"/>
    </location>
</feature>
<dbReference type="InterPro" id="IPR013087">
    <property type="entry name" value="Znf_C2H2_type"/>
</dbReference>
<evidence type="ECO:0000313" key="9">
    <source>
        <dbReference type="EMBL" id="KAI6646686.1"/>
    </source>
</evidence>
<feature type="domain" description="Helicase C-terminal" evidence="8">
    <location>
        <begin position="204"/>
        <end position="368"/>
    </location>
</feature>
<evidence type="ECO:0000256" key="2">
    <source>
        <dbReference type="ARBA" id="ARBA00022490"/>
    </source>
</evidence>
<proteinExistence type="predicted"/>
<dbReference type="EC" id="3.6.4.13" evidence="1"/>
<dbReference type="EMBL" id="JAKMXF010000354">
    <property type="protein sequence ID" value="KAI6646686.1"/>
    <property type="molecule type" value="Genomic_DNA"/>
</dbReference>
<dbReference type="InterPro" id="IPR035437">
    <property type="entry name" value="SNase_OB-fold_sf"/>
</dbReference>
<name>A0AAV7JDA3_9METZ</name>
<evidence type="ECO:0000256" key="1">
    <source>
        <dbReference type="ARBA" id="ARBA00012552"/>
    </source>
</evidence>
<gene>
    <name evidence="9" type="ORF">LOD99_12807</name>
</gene>
<dbReference type="Pfam" id="PF00567">
    <property type="entry name" value="TUDOR"/>
    <property type="match status" value="1"/>
</dbReference>
<keyword evidence="4" id="KW-0067">ATP-binding</keyword>
<dbReference type="SMART" id="SM00490">
    <property type="entry name" value="HELICc"/>
    <property type="match status" value="1"/>
</dbReference>
<keyword evidence="3" id="KW-0378">Hydrolase</keyword>
<organism evidence="9 10">
    <name type="scientific">Oopsacas minuta</name>
    <dbReference type="NCBI Taxonomy" id="111878"/>
    <lineage>
        <taxon>Eukaryota</taxon>
        <taxon>Metazoa</taxon>
        <taxon>Porifera</taxon>
        <taxon>Hexactinellida</taxon>
        <taxon>Hexasterophora</taxon>
        <taxon>Lyssacinosida</taxon>
        <taxon>Leucopsacidae</taxon>
        <taxon>Oopsacas</taxon>
    </lineage>
</organism>
<evidence type="ECO:0000256" key="3">
    <source>
        <dbReference type="ARBA" id="ARBA00022801"/>
    </source>
</evidence>
<dbReference type="GO" id="GO:0003724">
    <property type="term" value="F:RNA helicase activity"/>
    <property type="evidence" value="ECO:0007669"/>
    <property type="project" value="UniProtKB-EC"/>
</dbReference>